<dbReference type="KEGG" id="gtr:GLOTRDRAFT_133930"/>
<name>S7PSL1_GLOTA</name>
<keyword evidence="3" id="KW-1185">Reference proteome</keyword>
<gene>
    <name evidence="2" type="ORF">GLOTRDRAFT_133930</name>
</gene>
<reference evidence="2 3" key="1">
    <citation type="journal article" date="2012" name="Science">
        <title>The Paleozoic origin of enzymatic lignin decomposition reconstructed from 31 fungal genomes.</title>
        <authorList>
            <person name="Floudas D."/>
            <person name="Binder M."/>
            <person name="Riley R."/>
            <person name="Barry K."/>
            <person name="Blanchette R.A."/>
            <person name="Henrissat B."/>
            <person name="Martinez A.T."/>
            <person name="Otillar R."/>
            <person name="Spatafora J.W."/>
            <person name="Yadav J.S."/>
            <person name="Aerts A."/>
            <person name="Benoit I."/>
            <person name="Boyd A."/>
            <person name="Carlson A."/>
            <person name="Copeland A."/>
            <person name="Coutinho P.M."/>
            <person name="de Vries R.P."/>
            <person name="Ferreira P."/>
            <person name="Findley K."/>
            <person name="Foster B."/>
            <person name="Gaskell J."/>
            <person name="Glotzer D."/>
            <person name="Gorecki P."/>
            <person name="Heitman J."/>
            <person name="Hesse C."/>
            <person name="Hori C."/>
            <person name="Igarashi K."/>
            <person name="Jurgens J.A."/>
            <person name="Kallen N."/>
            <person name="Kersten P."/>
            <person name="Kohler A."/>
            <person name="Kuees U."/>
            <person name="Kumar T.K.A."/>
            <person name="Kuo A."/>
            <person name="LaButti K."/>
            <person name="Larrondo L.F."/>
            <person name="Lindquist E."/>
            <person name="Ling A."/>
            <person name="Lombard V."/>
            <person name="Lucas S."/>
            <person name="Lundell T."/>
            <person name="Martin R."/>
            <person name="McLaughlin D.J."/>
            <person name="Morgenstern I."/>
            <person name="Morin E."/>
            <person name="Murat C."/>
            <person name="Nagy L.G."/>
            <person name="Nolan M."/>
            <person name="Ohm R.A."/>
            <person name="Patyshakuliyeva A."/>
            <person name="Rokas A."/>
            <person name="Ruiz-Duenas F.J."/>
            <person name="Sabat G."/>
            <person name="Salamov A."/>
            <person name="Samejima M."/>
            <person name="Schmutz J."/>
            <person name="Slot J.C."/>
            <person name="St John F."/>
            <person name="Stenlid J."/>
            <person name="Sun H."/>
            <person name="Sun S."/>
            <person name="Syed K."/>
            <person name="Tsang A."/>
            <person name="Wiebenga A."/>
            <person name="Young D."/>
            <person name="Pisabarro A."/>
            <person name="Eastwood D.C."/>
            <person name="Martin F."/>
            <person name="Cullen D."/>
            <person name="Grigoriev I.V."/>
            <person name="Hibbett D.S."/>
        </authorList>
    </citation>
    <scope>NUCLEOTIDE SEQUENCE [LARGE SCALE GENOMIC DNA]</scope>
    <source>
        <strain evidence="2 3">ATCC 11539</strain>
    </source>
</reference>
<protein>
    <submittedName>
        <fullName evidence="2">Uncharacterized protein</fullName>
    </submittedName>
</protein>
<dbReference type="RefSeq" id="XP_007871091.1">
    <property type="nucleotide sequence ID" value="XM_007872900.1"/>
</dbReference>
<proteinExistence type="predicted"/>
<dbReference type="Proteomes" id="UP000030669">
    <property type="component" value="Unassembled WGS sequence"/>
</dbReference>
<dbReference type="GeneID" id="19302862"/>
<evidence type="ECO:0000313" key="2">
    <source>
        <dbReference type="EMBL" id="EPQ50377.1"/>
    </source>
</evidence>
<organism evidence="2 3">
    <name type="scientific">Gloeophyllum trabeum (strain ATCC 11539 / FP-39264 / Madison 617)</name>
    <name type="common">Brown rot fungus</name>
    <dbReference type="NCBI Taxonomy" id="670483"/>
    <lineage>
        <taxon>Eukaryota</taxon>
        <taxon>Fungi</taxon>
        <taxon>Dikarya</taxon>
        <taxon>Basidiomycota</taxon>
        <taxon>Agaricomycotina</taxon>
        <taxon>Agaricomycetes</taxon>
        <taxon>Gloeophyllales</taxon>
        <taxon>Gloeophyllaceae</taxon>
        <taxon>Gloeophyllum</taxon>
    </lineage>
</organism>
<dbReference type="HOGENOM" id="CLU_1627227_0_0_1"/>
<feature type="region of interest" description="Disordered" evidence="1">
    <location>
        <begin position="27"/>
        <end position="97"/>
    </location>
</feature>
<dbReference type="EMBL" id="KB469316">
    <property type="protein sequence ID" value="EPQ50377.1"/>
    <property type="molecule type" value="Genomic_DNA"/>
</dbReference>
<accession>S7PSL1</accession>
<sequence>MSHHAALSRQCCISFFVALLPTCPLPSSRRLRTAPNRPTSDVPRHGYPVGNASSSRSLSRPPPLPRSSLSPSPSPYFVPTSKLNPPPQQRVFRDRTSGNNATLYEVLPSERAFSRVLTGPYSYRPHSPSLPTVRSRDHCWRRERSVTAADDVHHADAETAHTA</sequence>
<evidence type="ECO:0000313" key="3">
    <source>
        <dbReference type="Proteomes" id="UP000030669"/>
    </source>
</evidence>
<dbReference type="AlphaFoldDB" id="S7PSL1"/>
<evidence type="ECO:0000256" key="1">
    <source>
        <dbReference type="SAM" id="MobiDB-lite"/>
    </source>
</evidence>